<sequence>MPNDNRGQHYNVTSHGTNSEGNHYCSRQYDNQASDANAFHYSNRDNSYYYSNSDGSTFHQGSNGTSTYTTPSGDSYTRSQGDAQYSSSGK</sequence>
<gene>
    <name evidence="2" type="ORF">CROQUDRAFT_653867</name>
</gene>
<protein>
    <submittedName>
        <fullName evidence="2">Uncharacterized protein</fullName>
    </submittedName>
</protein>
<dbReference type="OrthoDB" id="5415522at2759"/>
<proteinExistence type="predicted"/>
<feature type="region of interest" description="Disordered" evidence="1">
    <location>
        <begin position="1"/>
        <end position="29"/>
    </location>
</feature>
<dbReference type="AlphaFoldDB" id="A0A9P6TF22"/>
<evidence type="ECO:0000313" key="2">
    <source>
        <dbReference type="EMBL" id="KAG0149290.1"/>
    </source>
</evidence>
<feature type="compositionally biased region" description="Polar residues" evidence="1">
    <location>
        <begin position="55"/>
        <end position="90"/>
    </location>
</feature>
<dbReference type="Proteomes" id="UP000886653">
    <property type="component" value="Unassembled WGS sequence"/>
</dbReference>
<comment type="caution">
    <text evidence="2">The sequence shown here is derived from an EMBL/GenBank/DDBJ whole genome shotgun (WGS) entry which is preliminary data.</text>
</comment>
<reference evidence="2" key="1">
    <citation type="submission" date="2013-11" db="EMBL/GenBank/DDBJ databases">
        <title>Genome sequence of the fusiform rust pathogen reveals effectors for host alternation and coevolution with pine.</title>
        <authorList>
            <consortium name="DOE Joint Genome Institute"/>
            <person name="Smith K."/>
            <person name="Pendleton A."/>
            <person name="Kubisiak T."/>
            <person name="Anderson C."/>
            <person name="Salamov A."/>
            <person name="Aerts A."/>
            <person name="Riley R."/>
            <person name="Clum A."/>
            <person name="Lindquist E."/>
            <person name="Ence D."/>
            <person name="Campbell M."/>
            <person name="Kronenberg Z."/>
            <person name="Feau N."/>
            <person name="Dhillon B."/>
            <person name="Hamelin R."/>
            <person name="Burleigh J."/>
            <person name="Smith J."/>
            <person name="Yandell M."/>
            <person name="Nelson C."/>
            <person name="Grigoriev I."/>
            <person name="Davis J."/>
        </authorList>
    </citation>
    <scope>NUCLEOTIDE SEQUENCE</scope>
    <source>
        <strain evidence="2">G11</strain>
    </source>
</reference>
<feature type="compositionally biased region" description="Low complexity" evidence="1">
    <location>
        <begin position="44"/>
        <end position="54"/>
    </location>
</feature>
<feature type="compositionally biased region" description="Polar residues" evidence="1">
    <location>
        <begin position="8"/>
        <end position="21"/>
    </location>
</feature>
<evidence type="ECO:0000256" key="1">
    <source>
        <dbReference type="SAM" id="MobiDB-lite"/>
    </source>
</evidence>
<feature type="region of interest" description="Disordered" evidence="1">
    <location>
        <begin position="43"/>
        <end position="90"/>
    </location>
</feature>
<evidence type="ECO:0000313" key="3">
    <source>
        <dbReference type="Proteomes" id="UP000886653"/>
    </source>
</evidence>
<accession>A0A9P6TF22</accession>
<keyword evidence="3" id="KW-1185">Reference proteome</keyword>
<dbReference type="EMBL" id="MU167229">
    <property type="protein sequence ID" value="KAG0149290.1"/>
    <property type="molecule type" value="Genomic_DNA"/>
</dbReference>
<name>A0A9P6TF22_9BASI</name>
<organism evidence="2 3">
    <name type="scientific">Cronartium quercuum f. sp. fusiforme G11</name>
    <dbReference type="NCBI Taxonomy" id="708437"/>
    <lineage>
        <taxon>Eukaryota</taxon>
        <taxon>Fungi</taxon>
        <taxon>Dikarya</taxon>
        <taxon>Basidiomycota</taxon>
        <taxon>Pucciniomycotina</taxon>
        <taxon>Pucciniomycetes</taxon>
        <taxon>Pucciniales</taxon>
        <taxon>Coleosporiaceae</taxon>
        <taxon>Cronartium</taxon>
    </lineage>
</organism>